<dbReference type="InterPro" id="IPR011010">
    <property type="entry name" value="DNA_brk_join_enz"/>
</dbReference>
<dbReference type="RefSeq" id="WP_139605473.1">
    <property type="nucleotide sequence ID" value="NZ_VDCQ01000049.1"/>
</dbReference>
<name>A0A5C4T1R3_9BACL</name>
<dbReference type="EMBL" id="VDCQ01000049">
    <property type="protein sequence ID" value="TNJ63042.1"/>
    <property type="molecule type" value="Genomic_DNA"/>
</dbReference>
<dbReference type="SUPFAM" id="SSF56349">
    <property type="entry name" value="DNA breaking-rejoining enzymes"/>
    <property type="match status" value="1"/>
</dbReference>
<evidence type="ECO:0000256" key="1">
    <source>
        <dbReference type="ARBA" id="ARBA00023172"/>
    </source>
</evidence>
<keyword evidence="4" id="KW-1185">Reference proteome</keyword>
<gene>
    <name evidence="3" type="ORF">FE784_27575</name>
</gene>
<dbReference type="GO" id="GO:0006310">
    <property type="term" value="P:DNA recombination"/>
    <property type="evidence" value="ECO:0007669"/>
    <property type="project" value="UniProtKB-KW"/>
</dbReference>
<evidence type="ECO:0000259" key="2">
    <source>
        <dbReference type="PROSITE" id="PS51898"/>
    </source>
</evidence>
<protein>
    <recommendedName>
        <fullName evidence="2">Tyr recombinase domain-containing protein</fullName>
    </recommendedName>
</protein>
<reference evidence="3 4" key="1">
    <citation type="submission" date="2019-05" db="EMBL/GenBank/DDBJ databases">
        <title>We sequenced the genome of Paenibacillus hemerocallicola KCTC 33185 for further insight into its adaptation and study the phylogeny of Paenibacillus.</title>
        <authorList>
            <person name="Narsing Rao M.P."/>
        </authorList>
    </citation>
    <scope>NUCLEOTIDE SEQUENCE [LARGE SCALE GENOMIC DNA]</scope>
    <source>
        <strain evidence="3 4">KCTC 33185</strain>
    </source>
</reference>
<keyword evidence="1" id="KW-0233">DNA recombination</keyword>
<dbReference type="Pfam" id="PF00589">
    <property type="entry name" value="Phage_integrase"/>
    <property type="match status" value="1"/>
</dbReference>
<dbReference type="PROSITE" id="PS51898">
    <property type="entry name" value="TYR_RECOMBINASE"/>
    <property type="match status" value="1"/>
</dbReference>
<dbReference type="GO" id="GO:0015074">
    <property type="term" value="P:DNA integration"/>
    <property type="evidence" value="ECO:0007669"/>
    <property type="project" value="InterPro"/>
</dbReference>
<dbReference type="Gene3D" id="1.10.443.10">
    <property type="entry name" value="Intergrase catalytic core"/>
    <property type="match status" value="1"/>
</dbReference>
<dbReference type="AlphaFoldDB" id="A0A5C4T1R3"/>
<feature type="domain" description="Tyr recombinase" evidence="2">
    <location>
        <begin position="1"/>
        <end position="59"/>
    </location>
</feature>
<dbReference type="InterPro" id="IPR002104">
    <property type="entry name" value="Integrase_catalytic"/>
</dbReference>
<accession>A0A5C4T1R3</accession>
<dbReference type="Proteomes" id="UP000307943">
    <property type="component" value="Unassembled WGS sequence"/>
</dbReference>
<sequence>MPVSRRRSACISLRRSFATHLLEGGTDVKYIQELLGHRYLSTTERYTNVSVQGHSVYPQSFGRAVGRADSESGG</sequence>
<proteinExistence type="predicted"/>
<dbReference type="OrthoDB" id="9801717at2"/>
<dbReference type="GO" id="GO:0003677">
    <property type="term" value="F:DNA binding"/>
    <property type="evidence" value="ECO:0007669"/>
    <property type="project" value="InterPro"/>
</dbReference>
<evidence type="ECO:0000313" key="3">
    <source>
        <dbReference type="EMBL" id="TNJ63042.1"/>
    </source>
</evidence>
<dbReference type="InterPro" id="IPR013762">
    <property type="entry name" value="Integrase-like_cat_sf"/>
</dbReference>
<evidence type="ECO:0000313" key="4">
    <source>
        <dbReference type="Proteomes" id="UP000307943"/>
    </source>
</evidence>
<organism evidence="3 4">
    <name type="scientific">Paenibacillus hemerocallicola</name>
    <dbReference type="NCBI Taxonomy" id="1172614"/>
    <lineage>
        <taxon>Bacteria</taxon>
        <taxon>Bacillati</taxon>
        <taxon>Bacillota</taxon>
        <taxon>Bacilli</taxon>
        <taxon>Bacillales</taxon>
        <taxon>Paenibacillaceae</taxon>
        <taxon>Paenibacillus</taxon>
    </lineage>
</organism>
<comment type="caution">
    <text evidence="3">The sequence shown here is derived from an EMBL/GenBank/DDBJ whole genome shotgun (WGS) entry which is preliminary data.</text>
</comment>